<sequence>MYDNRKRSSQWLDKDGTTKTLSETRHPPEEADGHCLGGLA</sequence>
<dbReference type="AlphaFoldDB" id="T1I0B0"/>
<feature type="region of interest" description="Disordered" evidence="1">
    <location>
        <begin position="1"/>
        <end position="40"/>
    </location>
</feature>
<dbReference type="InParanoid" id="T1I0B0"/>
<dbReference type="EnsemblMetazoa" id="RPRC009730-RA">
    <property type="protein sequence ID" value="RPRC009730-PA"/>
    <property type="gene ID" value="RPRC009730"/>
</dbReference>
<evidence type="ECO:0000313" key="3">
    <source>
        <dbReference type="Proteomes" id="UP000015103"/>
    </source>
</evidence>
<dbReference type="HOGENOM" id="CLU_3299966_0_0_1"/>
<dbReference type="Proteomes" id="UP000015103">
    <property type="component" value="Unassembled WGS sequence"/>
</dbReference>
<protein>
    <submittedName>
        <fullName evidence="2">Uncharacterized protein</fullName>
    </submittedName>
</protein>
<evidence type="ECO:0000313" key="2">
    <source>
        <dbReference type="EnsemblMetazoa" id="RPRC009730-PA"/>
    </source>
</evidence>
<name>T1I0B0_RHOPR</name>
<evidence type="ECO:0000256" key="1">
    <source>
        <dbReference type="SAM" id="MobiDB-lite"/>
    </source>
</evidence>
<feature type="compositionally biased region" description="Basic and acidic residues" evidence="1">
    <location>
        <begin position="1"/>
        <end position="33"/>
    </location>
</feature>
<dbReference type="EMBL" id="ACPB03011799">
    <property type="status" value="NOT_ANNOTATED_CDS"/>
    <property type="molecule type" value="Genomic_DNA"/>
</dbReference>
<keyword evidence="3" id="KW-1185">Reference proteome</keyword>
<dbReference type="VEuPathDB" id="VectorBase:RPRC009730"/>
<accession>T1I0B0</accession>
<reference evidence="2" key="1">
    <citation type="submission" date="2015-05" db="UniProtKB">
        <authorList>
            <consortium name="EnsemblMetazoa"/>
        </authorList>
    </citation>
    <scope>IDENTIFICATION</scope>
</reference>
<organism evidence="2 3">
    <name type="scientific">Rhodnius prolixus</name>
    <name type="common">Triatomid bug</name>
    <dbReference type="NCBI Taxonomy" id="13249"/>
    <lineage>
        <taxon>Eukaryota</taxon>
        <taxon>Metazoa</taxon>
        <taxon>Ecdysozoa</taxon>
        <taxon>Arthropoda</taxon>
        <taxon>Hexapoda</taxon>
        <taxon>Insecta</taxon>
        <taxon>Pterygota</taxon>
        <taxon>Neoptera</taxon>
        <taxon>Paraneoptera</taxon>
        <taxon>Hemiptera</taxon>
        <taxon>Heteroptera</taxon>
        <taxon>Panheteroptera</taxon>
        <taxon>Cimicomorpha</taxon>
        <taxon>Reduviidae</taxon>
        <taxon>Triatominae</taxon>
        <taxon>Rhodnius</taxon>
    </lineage>
</organism>
<proteinExistence type="predicted"/>